<evidence type="ECO:0000313" key="16">
    <source>
        <dbReference type="Proteomes" id="UP000231553"/>
    </source>
</evidence>
<feature type="transmembrane region" description="Helical" evidence="13">
    <location>
        <begin position="351"/>
        <end position="371"/>
    </location>
</feature>
<evidence type="ECO:0000256" key="5">
    <source>
        <dbReference type="ARBA" id="ARBA00022723"/>
    </source>
</evidence>
<comment type="subcellular location">
    <subcellularLocation>
        <location evidence="13">Cell membrane</location>
        <topology evidence="13">Multi-pass membrane protein</topology>
    </subcellularLocation>
    <subcellularLocation>
        <location evidence="2">Membrane</location>
        <topology evidence="2">Multi-pass membrane protein</topology>
    </subcellularLocation>
</comment>
<protein>
    <recommendedName>
        <fullName evidence="13">Heme A synthase</fullName>
        <shortName evidence="13">HAS</shortName>
        <ecNumber evidence="13">1.17.99.9</ecNumber>
    </recommendedName>
    <alternativeName>
        <fullName evidence="13">Cytochrome aa3-controlling protein</fullName>
    </alternativeName>
</protein>
<dbReference type="NCBIfam" id="NF045570">
    <property type="entry name" value="HemSynCtaAAlphapr"/>
    <property type="match status" value="1"/>
</dbReference>
<feature type="transmembrane region" description="Helical" evidence="13">
    <location>
        <begin position="152"/>
        <end position="170"/>
    </location>
</feature>
<organism evidence="15 16">
    <name type="scientific">Pseudooceanicola lipolyticus</name>
    <dbReference type="NCBI Taxonomy" id="2029104"/>
    <lineage>
        <taxon>Bacteria</taxon>
        <taxon>Pseudomonadati</taxon>
        <taxon>Pseudomonadota</taxon>
        <taxon>Alphaproteobacteria</taxon>
        <taxon>Rhodobacterales</taxon>
        <taxon>Paracoccaceae</taxon>
        <taxon>Pseudooceanicola</taxon>
    </lineage>
</organism>
<feature type="transmembrane region" description="Helical" evidence="13">
    <location>
        <begin position="291"/>
        <end position="309"/>
    </location>
</feature>
<comment type="catalytic activity">
    <reaction evidence="12">
        <text>Fe(II)-heme o + 2 A + H2O = Fe(II)-heme a + 2 AH2</text>
        <dbReference type="Rhea" id="RHEA:63388"/>
        <dbReference type="ChEBI" id="CHEBI:13193"/>
        <dbReference type="ChEBI" id="CHEBI:15377"/>
        <dbReference type="ChEBI" id="CHEBI:17499"/>
        <dbReference type="ChEBI" id="CHEBI:60530"/>
        <dbReference type="ChEBI" id="CHEBI:61715"/>
        <dbReference type="EC" id="1.17.99.9"/>
    </reaction>
    <physiologicalReaction direction="left-to-right" evidence="12">
        <dbReference type="Rhea" id="RHEA:63389"/>
    </physiologicalReaction>
</comment>
<keyword evidence="9 13" id="KW-0350">Heme biosynthesis</keyword>
<evidence type="ECO:0000256" key="13">
    <source>
        <dbReference type="HAMAP-Rule" id="MF_01665"/>
    </source>
</evidence>
<dbReference type="Pfam" id="PF02628">
    <property type="entry name" value="COX15-CtaA"/>
    <property type="match status" value="1"/>
</dbReference>
<evidence type="ECO:0000256" key="3">
    <source>
        <dbReference type="ARBA" id="ARBA00022475"/>
    </source>
</evidence>
<feature type="transmembrane region" description="Helical" evidence="13">
    <location>
        <begin position="190"/>
        <end position="207"/>
    </location>
</feature>
<dbReference type="GO" id="GO:0120547">
    <property type="term" value="F:heme A synthase activity"/>
    <property type="evidence" value="ECO:0007669"/>
    <property type="project" value="UniProtKB-EC"/>
</dbReference>
<feature type="binding site" description="axial binding residue" evidence="13">
    <location>
        <position position="353"/>
    </location>
    <ligand>
        <name>heme</name>
        <dbReference type="ChEBI" id="CHEBI:30413"/>
    </ligand>
    <ligandPart>
        <name>Fe</name>
        <dbReference type="ChEBI" id="CHEBI:18248"/>
    </ligandPart>
</feature>
<reference evidence="15 16" key="1">
    <citation type="journal article" date="2018" name="Int. J. Syst. Evol. Microbiol.">
        <title>Pseudooceanicola lipolyticus sp. nov., a marine alphaproteobacterium, reclassification of Oceanicola flagellatus as Pseudooceanicola flagellatus comb. nov. and emended description of the genus Pseudooceanicola.</title>
        <authorList>
            <person name="Huang M.-M."/>
            <person name="Guo L.-L."/>
            <person name="Wu Y.-H."/>
            <person name="Lai Q.-L."/>
            <person name="Shao Z.-Z."/>
            <person name="Wang C.-S."/>
            <person name="Wu M."/>
            <person name="Xu X.-W."/>
        </authorList>
    </citation>
    <scope>NUCLEOTIDE SEQUENCE [LARGE SCALE GENOMIC DNA]</scope>
    <source>
        <strain evidence="15 16">157</strain>
    </source>
</reference>
<evidence type="ECO:0000256" key="10">
    <source>
        <dbReference type="ARBA" id="ARBA00023136"/>
    </source>
</evidence>
<dbReference type="EC" id="1.17.99.9" evidence="13"/>
<keyword evidence="16" id="KW-1185">Reference proteome</keyword>
<feature type="transmembrane region" description="Helical" evidence="13">
    <location>
        <begin position="37"/>
        <end position="57"/>
    </location>
</feature>
<keyword evidence="6 13" id="KW-1133">Transmembrane helix</keyword>
<sequence>MSGKRSIFEEVSDQTPTRETAATGGIGRGRGGARRGVRAWLMVLFALVVAMIVVGGLTRLTDSGLSITEWRPVTGALPPLTQADWQAEFDKYKEIDQFRLMNNWMELSDFKQIYWWEWGHRQLGRLIGLVWFVGFAGFLVARKIPPGWTGRLLIPGLLGGLQGAIGWWMVASGVTQGTDTVSVASYRLALHLGLAFAILGVLGWYVLLLGRDERSLMQARRARDCKLFGMGTGLMHFAFLQILLGALVAGIDAGRSFTDWPLMAGGFFPPEPFGLSPAWRNFFENPGLVQFIHRISGYLLLIFGLVVWLKARRSANPHTRFAFNAVTAALLLQMVLGIVTVLYVAPLHLAILHQLVAVLLWALILRARFLAAYPIATSVRG</sequence>
<keyword evidence="4 13" id="KW-0812">Transmembrane</keyword>
<evidence type="ECO:0000256" key="4">
    <source>
        <dbReference type="ARBA" id="ARBA00022692"/>
    </source>
</evidence>
<dbReference type="GO" id="GO:0046872">
    <property type="term" value="F:metal ion binding"/>
    <property type="evidence" value="ECO:0007669"/>
    <property type="project" value="UniProtKB-KW"/>
</dbReference>
<comment type="function">
    <text evidence="13">Catalyzes the conversion of heme O to heme A by two successive hydroxylations of the methyl group at C8. The first hydroxylation forms heme I, the second hydroxylation results in an unstable dihydroxymethyl group, which spontaneously dehydrates, resulting in the formyl group of heme A.</text>
</comment>
<evidence type="ECO:0000256" key="14">
    <source>
        <dbReference type="SAM" id="MobiDB-lite"/>
    </source>
</evidence>
<comment type="pathway">
    <text evidence="11 13">Porphyrin-containing compound metabolism; heme A biosynthesis; heme A from heme O: step 1/1.</text>
</comment>
<feature type="binding site" description="axial binding residue" evidence="13">
    <location>
        <position position="293"/>
    </location>
    <ligand>
        <name>heme</name>
        <dbReference type="ChEBI" id="CHEBI:30413"/>
    </ligand>
    <ligandPart>
        <name>Fe</name>
        <dbReference type="ChEBI" id="CHEBI:18248"/>
    </ligandPart>
</feature>
<gene>
    <name evidence="13" type="primary">ctaA</name>
    <name evidence="15" type="ORF">CVM52_21360</name>
</gene>
<dbReference type="UniPathway" id="UPA00269">
    <property type="reaction ID" value="UER00713"/>
</dbReference>
<comment type="caution">
    <text evidence="15">The sequence shown here is derived from an EMBL/GenBank/DDBJ whole genome shotgun (WGS) entry which is preliminary data.</text>
</comment>
<comment type="cofactor">
    <cofactor evidence="1 13">
        <name>heme b</name>
        <dbReference type="ChEBI" id="CHEBI:60344"/>
    </cofactor>
</comment>
<comment type="subunit">
    <text evidence="13">Interacts with CtaB.</text>
</comment>
<evidence type="ECO:0000256" key="7">
    <source>
        <dbReference type="ARBA" id="ARBA00023002"/>
    </source>
</evidence>
<evidence type="ECO:0000313" key="15">
    <source>
        <dbReference type="EMBL" id="PJE34616.1"/>
    </source>
</evidence>
<dbReference type="InterPro" id="IPR054616">
    <property type="entry name" value="HemA_synt_rhodobact"/>
</dbReference>
<feature type="transmembrane region" description="Helical" evidence="13">
    <location>
        <begin position="321"/>
        <end position="345"/>
    </location>
</feature>
<name>A0A2M8IVQ8_9RHOB</name>
<dbReference type="PANTHER" id="PTHR23289:SF2">
    <property type="entry name" value="CYTOCHROME C OXIDASE ASSEMBLY PROTEIN COX15 HOMOLOG"/>
    <property type="match status" value="1"/>
</dbReference>
<keyword evidence="10 13" id="KW-0472">Membrane</keyword>
<dbReference type="PANTHER" id="PTHR23289">
    <property type="entry name" value="CYTOCHROME C OXIDASE ASSEMBLY PROTEIN COX15"/>
    <property type="match status" value="1"/>
</dbReference>
<dbReference type="HAMAP" id="MF_01665">
    <property type="entry name" value="HemeA_synth_type2"/>
    <property type="match status" value="1"/>
</dbReference>
<dbReference type="EMBL" id="PGTB01000158">
    <property type="protein sequence ID" value="PJE34616.1"/>
    <property type="molecule type" value="Genomic_DNA"/>
</dbReference>
<feature type="transmembrane region" description="Helical" evidence="13">
    <location>
        <begin position="227"/>
        <end position="251"/>
    </location>
</feature>
<keyword evidence="5 13" id="KW-0479">Metal-binding</keyword>
<evidence type="ECO:0000256" key="8">
    <source>
        <dbReference type="ARBA" id="ARBA00023004"/>
    </source>
</evidence>
<keyword evidence="7 13" id="KW-0560">Oxidoreductase</keyword>
<dbReference type="InterPro" id="IPR023754">
    <property type="entry name" value="HemeA_Synthase_type2"/>
</dbReference>
<dbReference type="RefSeq" id="WP_100164416.1">
    <property type="nucleotide sequence ID" value="NZ_PGTB01000158.1"/>
</dbReference>
<dbReference type="GO" id="GO:0006784">
    <property type="term" value="P:heme A biosynthetic process"/>
    <property type="evidence" value="ECO:0007669"/>
    <property type="project" value="UniProtKB-UniRule"/>
</dbReference>
<evidence type="ECO:0000256" key="6">
    <source>
        <dbReference type="ARBA" id="ARBA00022989"/>
    </source>
</evidence>
<evidence type="ECO:0000256" key="9">
    <source>
        <dbReference type="ARBA" id="ARBA00023133"/>
    </source>
</evidence>
<dbReference type="OrthoDB" id="9793156at2"/>
<proteinExistence type="inferred from homology"/>
<evidence type="ECO:0000256" key="11">
    <source>
        <dbReference type="ARBA" id="ARBA00044501"/>
    </source>
</evidence>
<dbReference type="Proteomes" id="UP000231553">
    <property type="component" value="Unassembled WGS sequence"/>
</dbReference>
<keyword evidence="8 13" id="KW-0408">Iron</keyword>
<keyword evidence="3 13" id="KW-1003">Cell membrane</keyword>
<dbReference type="AlphaFoldDB" id="A0A2M8IVQ8"/>
<evidence type="ECO:0000256" key="1">
    <source>
        <dbReference type="ARBA" id="ARBA00001970"/>
    </source>
</evidence>
<evidence type="ECO:0000256" key="12">
    <source>
        <dbReference type="ARBA" id="ARBA00048044"/>
    </source>
</evidence>
<accession>A0A2M8IVQ8</accession>
<dbReference type="InterPro" id="IPR003780">
    <property type="entry name" value="COX15/CtaA_fam"/>
</dbReference>
<dbReference type="GO" id="GO:0005886">
    <property type="term" value="C:plasma membrane"/>
    <property type="evidence" value="ECO:0007669"/>
    <property type="project" value="UniProtKB-SubCell"/>
</dbReference>
<evidence type="ECO:0000256" key="2">
    <source>
        <dbReference type="ARBA" id="ARBA00004141"/>
    </source>
</evidence>
<comment type="similarity">
    <text evidence="13">Belongs to the COX15/CtaA family. Type 2 subfamily.</text>
</comment>
<feature type="region of interest" description="Disordered" evidence="14">
    <location>
        <begin position="1"/>
        <end position="32"/>
    </location>
</feature>
<feature type="transmembrane region" description="Helical" evidence="13">
    <location>
        <begin position="123"/>
        <end position="140"/>
    </location>
</feature>